<keyword evidence="1 5" id="KW-0853">WD repeat</keyword>
<dbReference type="EMBL" id="CAJVPK010001188">
    <property type="protein sequence ID" value="CAG8575406.1"/>
    <property type="molecule type" value="Genomic_DNA"/>
</dbReference>
<dbReference type="PANTHER" id="PTHR19854">
    <property type="entry name" value="TRANSDUCIN BETA-LIKE 3"/>
    <property type="match status" value="1"/>
</dbReference>
<keyword evidence="7" id="KW-1185">Reference proteome</keyword>
<sequence length="282" mass="32296">MIVTKNSISSISNPIYPKYIFRGHEEQIMSLEFDENNSYILSGDSGGTIIIWDLITKRPIIKFKGHTKGILRVTLFHDKLISHGRDNFIHVWKLNQYLKNLKINELKPFCEESKLNPENSLFINSASFCKFDLYCKEGIEQEEILVAIPRYCMALKLFPISQPNNYLMLASYENGSVVLWSITINQIDTSSKDDNNKRIVIDQLWNCKEHVETLGLDISVDKKFAISTAGDNKIVKYTFDENYQNEPIIKSTILKHSGIADVKIRSDGKIFATAGWDAKFDS</sequence>
<dbReference type="SMART" id="SM00320">
    <property type="entry name" value="WD40"/>
    <property type="match status" value="3"/>
</dbReference>
<evidence type="ECO:0000256" key="4">
    <source>
        <dbReference type="ARBA" id="ARBA00040563"/>
    </source>
</evidence>
<dbReference type="Gene3D" id="2.130.10.10">
    <property type="entry name" value="YVTN repeat-like/Quinoprotein amine dehydrogenase"/>
    <property type="match status" value="2"/>
</dbReference>
<comment type="similarity">
    <text evidence="3">Belongs to the WD repeat ASA1 family.</text>
</comment>
<evidence type="ECO:0000256" key="3">
    <source>
        <dbReference type="ARBA" id="ARBA00037931"/>
    </source>
</evidence>
<evidence type="ECO:0000256" key="2">
    <source>
        <dbReference type="ARBA" id="ARBA00022737"/>
    </source>
</evidence>
<dbReference type="PROSITE" id="PS50294">
    <property type="entry name" value="WD_REPEATS_REGION"/>
    <property type="match status" value="1"/>
</dbReference>
<evidence type="ECO:0000256" key="5">
    <source>
        <dbReference type="PROSITE-ProRule" id="PRU00221"/>
    </source>
</evidence>
<dbReference type="Pfam" id="PF00400">
    <property type="entry name" value="WD40"/>
    <property type="match status" value="1"/>
</dbReference>
<proteinExistence type="inferred from homology"/>
<dbReference type="InterPro" id="IPR001680">
    <property type="entry name" value="WD40_rpt"/>
</dbReference>
<dbReference type="InterPro" id="IPR015943">
    <property type="entry name" value="WD40/YVTN_repeat-like_dom_sf"/>
</dbReference>
<dbReference type="OrthoDB" id="7668193at2759"/>
<protein>
    <recommendedName>
        <fullName evidence="4">ASTRA-associated protein 1</fullName>
    </recommendedName>
</protein>
<dbReference type="Proteomes" id="UP000789706">
    <property type="component" value="Unassembled WGS sequence"/>
</dbReference>
<dbReference type="PROSITE" id="PS50082">
    <property type="entry name" value="WD_REPEATS_2"/>
    <property type="match status" value="1"/>
</dbReference>
<name>A0A9N9BNQ1_9GLOM</name>
<gene>
    <name evidence="6" type="ORF">DEBURN_LOCUS8299</name>
</gene>
<evidence type="ECO:0000256" key="1">
    <source>
        <dbReference type="ARBA" id="ARBA00022574"/>
    </source>
</evidence>
<keyword evidence="2" id="KW-0677">Repeat</keyword>
<dbReference type="InterPro" id="IPR036322">
    <property type="entry name" value="WD40_repeat_dom_sf"/>
</dbReference>
<reference evidence="6" key="1">
    <citation type="submission" date="2021-06" db="EMBL/GenBank/DDBJ databases">
        <authorList>
            <person name="Kallberg Y."/>
            <person name="Tangrot J."/>
            <person name="Rosling A."/>
        </authorList>
    </citation>
    <scope>NUCLEOTIDE SEQUENCE</scope>
    <source>
        <strain evidence="6">AZ414A</strain>
    </source>
</reference>
<evidence type="ECO:0000313" key="6">
    <source>
        <dbReference type="EMBL" id="CAG8575406.1"/>
    </source>
</evidence>
<evidence type="ECO:0000313" key="7">
    <source>
        <dbReference type="Proteomes" id="UP000789706"/>
    </source>
</evidence>
<comment type="caution">
    <text evidence="6">The sequence shown here is derived from an EMBL/GenBank/DDBJ whole genome shotgun (WGS) entry which is preliminary data.</text>
</comment>
<dbReference type="PANTHER" id="PTHR19854:SF1">
    <property type="entry name" value="GUANINE NUCLEOTIDE-BINDING PROTEIN SUBUNIT BETA-LIKE PROTEIN 1"/>
    <property type="match status" value="1"/>
</dbReference>
<feature type="repeat" description="WD" evidence="5">
    <location>
        <begin position="21"/>
        <end position="62"/>
    </location>
</feature>
<accession>A0A9N9BNQ1</accession>
<dbReference type="AlphaFoldDB" id="A0A9N9BNQ1"/>
<organism evidence="6 7">
    <name type="scientific">Diversispora eburnea</name>
    <dbReference type="NCBI Taxonomy" id="1213867"/>
    <lineage>
        <taxon>Eukaryota</taxon>
        <taxon>Fungi</taxon>
        <taxon>Fungi incertae sedis</taxon>
        <taxon>Mucoromycota</taxon>
        <taxon>Glomeromycotina</taxon>
        <taxon>Glomeromycetes</taxon>
        <taxon>Diversisporales</taxon>
        <taxon>Diversisporaceae</taxon>
        <taxon>Diversispora</taxon>
    </lineage>
</organism>
<dbReference type="SUPFAM" id="SSF50978">
    <property type="entry name" value="WD40 repeat-like"/>
    <property type="match status" value="1"/>
</dbReference>